<comment type="caution">
    <text evidence="1">The sequence shown here is derived from an EMBL/GenBank/DDBJ whole genome shotgun (WGS) entry which is preliminary data.</text>
</comment>
<dbReference type="InterPro" id="IPR011043">
    <property type="entry name" value="Gal_Oxase/kelch_b-propeller"/>
</dbReference>
<dbReference type="Gene3D" id="2.120.10.80">
    <property type="entry name" value="Kelch-type beta propeller"/>
    <property type="match status" value="1"/>
</dbReference>
<protein>
    <submittedName>
        <fullName evidence="1">Uncharacterized protein</fullName>
    </submittedName>
</protein>
<name>X6LRX5_RETFI</name>
<gene>
    <name evidence="1" type="ORF">RFI_32738</name>
</gene>
<dbReference type="SUPFAM" id="SSF50965">
    <property type="entry name" value="Galactose oxidase, central domain"/>
    <property type="match status" value="1"/>
</dbReference>
<proteinExistence type="predicted"/>
<evidence type="ECO:0000313" key="2">
    <source>
        <dbReference type="Proteomes" id="UP000023152"/>
    </source>
</evidence>
<keyword evidence="2" id="KW-1185">Reference proteome</keyword>
<evidence type="ECO:0000313" key="1">
    <source>
        <dbReference type="EMBL" id="ETO04658.1"/>
    </source>
</evidence>
<organism evidence="1 2">
    <name type="scientific">Reticulomyxa filosa</name>
    <dbReference type="NCBI Taxonomy" id="46433"/>
    <lineage>
        <taxon>Eukaryota</taxon>
        <taxon>Sar</taxon>
        <taxon>Rhizaria</taxon>
        <taxon>Retaria</taxon>
        <taxon>Foraminifera</taxon>
        <taxon>Monothalamids</taxon>
        <taxon>Reticulomyxidae</taxon>
        <taxon>Reticulomyxa</taxon>
    </lineage>
</organism>
<dbReference type="InterPro" id="IPR015915">
    <property type="entry name" value="Kelch-typ_b-propeller"/>
</dbReference>
<dbReference type="EMBL" id="ASPP01029087">
    <property type="protein sequence ID" value="ETO04658.1"/>
    <property type="molecule type" value="Genomic_DNA"/>
</dbReference>
<dbReference type="AlphaFoldDB" id="X6LRX5"/>
<accession>X6LRX5</accession>
<reference evidence="1 2" key="1">
    <citation type="journal article" date="2013" name="Curr. Biol.">
        <title>The Genome of the Foraminiferan Reticulomyxa filosa.</title>
        <authorList>
            <person name="Glockner G."/>
            <person name="Hulsmann N."/>
            <person name="Schleicher M."/>
            <person name="Noegel A.A."/>
            <person name="Eichinger L."/>
            <person name="Gallinger C."/>
            <person name="Pawlowski J."/>
            <person name="Sierra R."/>
            <person name="Euteneuer U."/>
            <person name="Pillet L."/>
            <person name="Moustafa A."/>
            <person name="Platzer M."/>
            <person name="Groth M."/>
            <person name="Szafranski K."/>
            <person name="Schliwa M."/>
        </authorList>
    </citation>
    <scope>NUCLEOTIDE SEQUENCE [LARGE SCALE GENOMIC DNA]</scope>
</reference>
<dbReference type="Proteomes" id="UP000023152">
    <property type="component" value="Unassembled WGS sequence"/>
</dbReference>
<sequence>MSKQTFQVLKELPITFAEAQCVLYKNELLICGGYERKTCYSYHTIKNKYKFICNYPSDVTLEANCVVKLIDNNKDNNQIILFVWSNILDISNKLNESNNYNQWIPLTDNNNQPIIIGRGAHTYYGVRALIGGRNNNLLFITYYYDNISVFNLNTFKFIKHHHLPTNNCINHHCFVSKSENEPEQEIMKINEEKNKQNQMLIIN</sequence>